<protein>
    <submittedName>
        <fullName evidence="2">Uncharacterized protein</fullName>
    </submittedName>
</protein>
<dbReference type="Proteomes" id="UP001145742">
    <property type="component" value="Unassembled WGS sequence"/>
</dbReference>
<name>A0ABQ9DEF4_9PASS</name>
<evidence type="ECO:0000313" key="3">
    <source>
        <dbReference type="Proteomes" id="UP001145742"/>
    </source>
</evidence>
<accession>A0ABQ9DEF4</accession>
<evidence type="ECO:0000313" key="2">
    <source>
        <dbReference type="EMBL" id="KAJ7420407.1"/>
    </source>
</evidence>
<gene>
    <name evidence="2" type="ORF">WISP_48595</name>
</gene>
<dbReference type="EMBL" id="WHWB01033348">
    <property type="protein sequence ID" value="KAJ7420407.1"/>
    <property type="molecule type" value="Genomic_DNA"/>
</dbReference>
<reference evidence="2" key="1">
    <citation type="submission" date="2019-10" db="EMBL/GenBank/DDBJ databases">
        <authorList>
            <person name="Soares A.E.R."/>
            <person name="Aleixo A."/>
            <person name="Schneider P."/>
            <person name="Miyaki C.Y."/>
            <person name="Schneider M.P."/>
            <person name="Mello C."/>
            <person name="Vasconcelos A.T.R."/>
        </authorList>
    </citation>
    <scope>NUCLEOTIDE SEQUENCE</scope>
    <source>
        <tissue evidence="2">Muscle</tissue>
    </source>
</reference>
<feature type="region of interest" description="Disordered" evidence="1">
    <location>
        <begin position="83"/>
        <end position="104"/>
    </location>
</feature>
<evidence type="ECO:0000256" key="1">
    <source>
        <dbReference type="SAM" id="MobiDB-lite"/>
    </source>
</evidence>
<keyword evidence="3" id="KW-1185">Reference proteome</keyword>
<dbReference type="PANTHER" id="PTHR33332">
    <property type="entry name" value="REVERSE TRANSCRIPTASE DOMAIN-CONTAINING PROTEIN"/>
    <property type="match status" value="1"/>
</dbReference>
<comment type="caution">
    <text evidence="2">The sequence shown here is derived from an EMBL/GenBank/DDBJ whole genome shotgun (WGS) entry which is preliminary data.</text>
</comment>
<organism evidence="2 3">
    <name type="scientific">Willisornis vidua</name>
    <name type="common">Xingu scale-backed antbird</name>
    <dbReference type="NCBI Taxonomy" id="1566151"/>
    <lineage>
        <taxon>Eukaryota</taxon>
        <taxon>Metazoa</taxon>
        <taxon>Chordata</taxon>
        <taxon>Craniata</taxon>
        <taxon>Vertebrata</taxon>
        <taxon>Euteleostomi</taxon>
        <taxon>Archelosauria</taxon>
        <taxon>Archosauria</taxon>
        <taxon>Dinosauria</taxon>
        <taxon>Saurischia</taxon>
        <taxon>Theropoda</taxon>
        <taxon>Coelurosauria</taxon>
        <taxon>Aves</taxon>
        <taxon>Neognathae</taxon>
        <taxon>Neoaves</taxon>
        <taxon>Telluraves</taxon>
        <taxon>Australaves</taxon>
        <taxon>Passeriformes</taxon>
        <taxon>Thamnophilidae</taxon>
        <taxon>Willisornis</taxon>
    </lineage>
</organism>
<sequence length="104" mass="11402">MSTDCEEFIESSPAENDLGILMDEKPDMSQQCVPAVQKANCILGCIRRGVASRSKVEILALHSVLVRAHLECCIQPWGTQHNTDGPVRAEEGHKEDKMVGTTLP</sequence>
<feature type="compositionally biased region" description="Basic and acidic residues" evidence="1">
    <location>
        <begin position="87"/>
        <end position="98"/>
    </location>
</feature>
<proteinExistence type="predicted"/>